<organism evidence="4">
    <name type="scientific">Spongospora subterranea</name>
    <dbReference type="NCBI Taxonomy" id="70186"/>
    <lineage>
        <taxon>Eukaryota</taxon>
        <taxon>Sar</taxon>
        <taxon>Rhizaria</taxon>
        <taxon>Endomyxa</taxon>
        <taxon>Phytomyxea</taxon>
        <taxon>Plasmodiophorida</taxon>
        <taxon>Plasmodiophoridae</taxon>
        <taxon>Spongospora</taxon>
    </lineage>
</organism>
<evidence type="ECO:0000256" key="1">
    <source>
        <dbReference type="ARBA" id="ARBA00008511"/>
    </source>
</evidence>
<dbReference type="InterPro" id="IPR008978">
    <property type="entry name" value="HSP20-like_chaperone"/>
</dbReference>
<dbReference type="InterPro" id="IPR041442">
    <property type="entry name" value="PIH1D1/2/3_CS-like"/>
</dbReference>
<dbReference type="GO" id="GO:0051087">
    <property type="term" value="F:protein-folding chaperone binding"/>
    <property type="evidence" value="ECO:0007669"/>
    <property type="project" value="InterPro"/>
</dbReference>
<feature type="non-terminal residue" evidence="4">
    <location>
        <position position="1"/>
    </location>
</feature>
<dbReference type="EMBL" id="HACM01001205">
    <property type="protein sequence ID" value="CRZ01647.1"/>
    <property type="molecule type" value="Transcribed_RNA"/>
</dbReference>
<dbReference type="CDD" id="cd00298">
    <property type="entry name" value="ACD_sHsps_p23-like"/>
    <property type="match status" value="1"/>
</dbReference>
<comment type="similarity">
    <text evidence="1">Belongs to the PIH1 family.</text>
</comment>
<evidence type="ECO:0000259" key="3">
    <source>
        <dbReference type="Pfam" id="PF18201"/>
    </source>
</evidence>
<protein>
    <recommendedName>
        <fullName evidence="3">PIH1D1/2/3 CS-like domain-containing protein</fullName>
    </recommendedName>
</protein>
<dbReference type="AlphaFoldDB" id="A0A0H5QJ12"/>
<evidence type="ECO:0000256" key="2">
    <source>
        <dbReference type="SAM" id="MobiDB-lite"/>
    </source>
</evidence>
<evidence type="ECO:0000313" key="4">
    <source>
        <dbReference type="EMBL" id="CRZ01647.1"/>
    </source>
</evidence>
<name>A0A0H5QJ12_9EUKA</name>
<accession>A0A0H5QJ12</accession>
<dbReference type="Pfam" id="PF18201">
    <property type="entry name" value="PIH1_CS"/>
    <property type="match status" value="1"/>
</dbReference>
<reference evidence="4" key="1">
    <citation type="submission" date="2015-04" db="EMBL/GenBank/DDBJ databases">
        <title>The genome sequence of the plant pathogenic Rhizarian Plasmodiophora brassicae reveals insights in its biotrophic life cycle and the origin of chitin synthesis.</title>
        <authorList>
            <person name="Schwelm A."/>
            <person name="Fogelqvist J."/>
            <person name="Knaust A."/>
            <person name="Julke S."/>
            <person name="Lilja T."/>
            <person name="Dhandapani V."/>
            <person name="Bonilla-Rosso G."/>
            <person name="Karlsson M."/>
            <person name="Shevchenko A."/>
            <person name="Choi S.R."/>
            <person name="Kim H.G."/>
            <person name="Park J.Y."/>
            <person name="Lim Y.P."/>
            <person name="Ludwig-Muller J."/>
            <person name="Dixelius C."/>
        </authorList>
    </citation>
    <scope>NUCLEOTIDE SEQUENCE</scope>
    <source>
        <tissue evidence="4">Potato root galls</tissue>
    </source>
</reference>
<dbReference type="PANTHER" id="PTHR21083:SF0">
    <property type="entry name" value="DYNEIN AXONEMAL ASSEMBLY FACTOR 6"/>
    <property type="match status" value="1"/>
</dbReference>
<dbReference type="SUPFAM" id="SSF49764">
    <property type="entry name" value="HSP20-like chaperones"/>
    <property type="match status" value="1"/>
</dbReference>
<dbReference type="InterPro" id="IPR026697">
    <property type="entry name" value="DNAAF6"/>
</dbReference>
<dbReference type="GO" id="GO:0070286">
    <property type="term" value="P:axonemal dynein complex assembly"/>
    <property type="evidence" value="ECO:0007669"/>
    <property type="project" value="InterPro"/>
</dbReference>
<feature type="region of interest" description="Disordered" evidence="2">
    <location>
        <begin position="49"/>
        <end position="75"/>
    </location>
</feature>
<dbReference type="GO" id="GO:0005737">
    <property type="term" value="C:cytoplasm"/>
    <property type="evidence" value="ECO:0007669"/>
    <property type="project" value="TreeGrafter"/>
</dbReference>
<feature type="domain" description="PIH1D1/2/3 CS-like" evidence="3">
    <location>
        <begin position="77"/>
        <end position="170"/>
    </location>
</feature>
<sequence>INLEMLSYQDVEAMKTLFGVDREGDQGQLTEHSSPSEFEAVAKTGEELRHESGQIWSPDEVSTDPLASQDSYDGRPEPSYDIKLLQNLSAEDTYFGLSGKDLSSRSCDSLLITIAVPDECVESIDLDLRPNRLLLRSPKYKLFLHLPHTVNDAKGDAAFVNGVLRVVLPVVHDE</sequence>
<dbReference type="GO" id="GO:0045505">
    <property type="term" value="F:dynein intermediate chain binding"/>
    <property type="evidence" value="ECO:0007669"/>
    <property type="project" value="TreeGrafter"/>
</dbReference>
<dbReference type="PANTHER" id="PTHR21083">
    <property type="entry name" value="TWISTER"/>
    <property type="match status" value="1"/>
</dbReference>
<proteinExistence type="inferred from homology"/>